<evidence type="ECO:0000256" key="5">
    <source>
        <dbReference type="ARBA" id="ARBA00023295"/>
    </source>
</evidence>
<dbReference type="Gene3D" id="2.60.120.260">
    <property type="entry name" value="Galactose-binding domain-like"/>
    <property type="match status" value="1"/>
</dbReference>
<dbReference type="InterPro" id="IPR000933">
    <property type="entry name" value="Glyco_hydro_29"/>
</dbReference>
<dbReference type="InterPro" id="IPR057739">
    <property type="entry name" value="Glyco_hydro_29_N"/>
</dbReference>
<proteinExistence type="inferred from homology"/>
<dbReference type="InterPro" id="IPR059177">
    <property type="entry name" value="GH29D-like_dom"/>
</dbReference>
<dbReference type="InterPro" id="IPR008979">
    <property type="entry name" value="Galactose-bd-like_sf"/>
</dbReference>
<evidence type="ECO:0000256" key="3">
    <source>
        <dbReference type="ARBA" id="ARBA00022729"/>
    </source>
</evidence>
<keyword evidence="4" id="KW-0378">Hydrolase</keyword>
<dbReference type="Pfam" id="PF05345">
    <property type="entry name" value="He_PIG"/>
    <property type="match status" value="1"/>
</dbReference>
<gene>
    <name evidence="9" type="ORF">J2W84_001524</name>
</gene>
<keyword evidence="3" id="KW-0732">Signal</keyword>
<keyword evidence="10" id="KW-1185">Reference proteome</keyword>
<keyword evidence="5" id="KW-0326">Glycosidase</keyword>
<dbReference type="SUPFAM" id="SSF49785">
    <property type="entry name" value="Galactose-binding domain-like"/>
    <property type="match status" value="1"/>
</dbReference>
<dbReference type="Gene3D" id="3.20.20.80">
    <property type="entry name" value="Glycosidases"/>
    <property type="match status" value="1"/>
</dbReference>
<dbReference type="PANTHER" id="PTHR10030">
    <property type="entry name" value="ALPHA-L-FUCOSIDASE"/>
    <property type="match status" value="1"/>
</dbReference>
<reference evidence="9 10" key="1">
    <citation type="submission" date="2023-07" db="EMBL/GenBank/DDBJ databases">
        <title>Sorghum-associated microbial communities from plants grown in Nebraska, USA.</title>
        <authorList>
            <person name="Schachtman D."/>
        </authorList>
    </citation>
    <scope>NUCLEOTIDE SEQUENCE [LARGE SCALE GENOMIC DNA]</scope>
    <source>
        <strain evidence="9 10">BE57</strain>
    </source>
</reference>
<dbReference type="InterPro" id="IPR000421">
    <property type="entry name" value="FA58C"/>
</dbReference>
<accession>A0ABU1QTN8</accession>
<evidence type="ECO:0000256" key="1">
    <source>
        <dbReference type="ARBA" id="ARBA00007951"/>
    </source>
</evidence>
<dbReference type="Pfam" id="PF01120">
    <property type="entry name" value="Alpha_L_fucos"/>
    <property type="match status" value="1"/>
</dbReference>
<dbReference type="PANTHER" id="PTHR10030:SF37">
    <property type="entry name" value="ALPHA-L-FUCOSIDASE-RELATED"/>
    <property type="match status" value="1"/>
</dbReference>
<feature type="domain" description="Glycoside hydrolase family 29 N-terminal" evidence="7">
    <location>
        <begin position="174"/>
        <end position="436"/>
    </location>
</feature>
<evidence type="ECO:0000313" key="9">
    <source>
        <dbReference type="EMBL" id="MDR6804487.1"/>
    </source>
</evidence>
<feature type="domain" description="GH29D-like beta-sandwich" evidence="8">
    <location>
        <begin position="453"/>
        <end position="512"/>
    </location>
</feature>
<dbReference type="EMBL" id="JAVDTI010000001">
    <property type="protein sequence ID" value="MDR6804487.1"/>
    <property type="molecule type" value="Genomic_DNA"/>
</dbReference>
<dbReference type="SUPFAM" id="SSF51445">
    <property type="entry name" value="(Trans)glycosidases"/>
    <property type="match status" value="1"/>
</dbReference>
<protein>
    <recommendedName>
        <fullName evidence="2">alpha-L-fucosidase</fullName>
        <ecNumber evidence="2">3.2.1.51</ecNumber>
    </recommendedName>
</protein>
<sequence length="833" mass="92212">MKRISEWMSGILFTVLVVSLSVSGQNPGLQITTTSSSEYSKSPKTSIYPAFVDNIIYQSWTEAGPSPFFQLTAEGGTPPYTWAIADGELPKGLRLDKTGKIQGMASKEGNYAFTARVTDSKGASATKPLVFEAAPFRSKWFSDAKFGIFIQWGIFTPPSLKGKDGIAQFEKRITKFNADEWAQQVIDLGGKVLTVTINTGDGVRLWPSTTPSKLELKTKRNIAKELIDACHKKGIKFVAYFAPDKGWNKDIVDTGLDGTYGTLNLGLIKELVLMGVDGFWIDMTSATELYQGFDYNWFPWDKMIPIMRANNPKVIFANNTGLYNGGTVLQYPNTDVIIYEGGTSPHETALEVAKPTTVKKKLAIEVDNLLDNTWSWREDPKLRSPKPVDMMIRNIKKNWEVGATYILSYPVPANGDIFPEIYQEELKQIASFVKKNQGWSETPRASLSDTVDYDKGQKLVLTTSARSKIYYTIDGNRPTTTSKLYKGPIPINKTARVQAISVEPGKPASKVFDQTFTILTRSNRMTANARSAAPAPAPAATDVAGKTEPKGFYRGMRITVGSMPIRLTDVGRKYLQGNNGRHSIIITRFADDHPILTASLNTALLPVADDGYQYAPIPPLLLEAGKSYIISIQENADDKFAPEDFKNVPSFPDYRIVEYNILSPQGTKRPIVDDKIGQLLSLKYQKMKVSGAKVNLALGKQAYLRANNEAALGPSSHIFFAENAVDGDLATMALAGGQYPWTLLVDLSKVEPGIKQAKITFAKTSYSTEFKVMASPDNKTWTTLLEKKNNSDRVIDLKFDPIDARFFKVRSFKPEKQGDVGGGMGILEFELYR</sequence>
<comment type="caution">
    <text evidence="9">The sequence shown here is derived from an EMBL/GenBank/DDBJ whole genome shotgun (WGS) entry which is preliminary data.</text>
</comment>
<evidence type="ECO:0000259" key="7">
    <source>
        <dbReference type="Pfam" id="PF01120"/>
    </source>
</evidence>
<dbReference type="EC" id="3.2.1.51" evidence="2"/>
<organism evidence="9 10">
    <name type="scientific">Dyadobacter fermentans</name>
    <dbReference type="NCBI Taxonomy" id="94254"/>
    <lineage>
        <taxon>Bacteria</taxon>
        <taxon>Pseudomonadati</taxon>
        <taxon>Bacteroidota</taxon>
        <taxon>Cytophagia</taxon>
        <taxon>Cytophagales</taxon>
        <taxon>Spirosomataceae</taxon>
        <taxon>Dyadobacter</taxon>
    </lineage>
</organism>
<dbReference type="InterPro" id="IPR013783">
    <property type="entry name" value="Ig-like_fold"/>
</dbReference>
<evidence type="ECO:0000259" key="8">
    <source>
        <dbReference type="Pfam" id="PF13290"/>
    </source>
</evidence>
<comment type="similarity">
    <text evidence="1">Belongs to the glycosyl hydrolase 29 family.</text>
</comment>
<dbReference type="RefSeq" id="WP_309981773.1">
    <property type="nucleotide sequence ID" value="NZ_JAVDTI010000001.1"/>
</dbReference>
<dbReference type="Pfam" id="PF13290">
    <property type="entry name" value="CHB_HEX_C_1"/>
    <property type="match status" value="1"/>
</dbReference>
<name>A0ABU1QTN8_9BACT</name>
<evidence type="ECO:0000256" key="4">
    <source>
        <dbReference type="ARBA" id="ARBA00022801"/>
    </source>
</evidence>
<dbReference type="InterPro" id="IPR017853">
    <property type="entry name" value="GH"/>
</dbReference>
<dbReference type="Gene3D" id="2.60.40.10">
    <property type="entry name" value="Immunoglobulins"/>
    <property type="match status" value="1"/>
</dbReference>
<dbReference type="Proteomes" id="UP001264980">
    <property type="component" value="Unassembled WGS sequence"/>
</dbReference>
<evidence type="ECO:0000256" key="2">
    <source>
        <dbReference type="ARBA" id="ARBA00012662"/>
    </source>
</evidence>
<evidence type="ECO:0000259" key="6">
    <source>
        <dbReference type="Pfam" id="PF00754"/>
    </source>
</evidence>
<dbReference type="Pfam" id="PF00754">
    <property type="entry name" value="F5_F8_type_C"/>
    <property type="match status" value="1"/>
</dbReference>
<feature type="domain" description="F5/8 type C" evidence="6">
    <location>
        <begin position="721"/>
        <end position="813"/>
    </location>
</feature>
<evidence type="ECO:0000313" key="10">
    <source>
        <dbReference type="Proteomes" id="UP001264980"/>
    </source>
</evidence>
<dbReference type="SMART" id="SM00812">
    <property type="entry name" value="Alpha_L_fucos"/>
    <property type="match status" value="1"/>
</dbReference>